<dbReference type="PROSITE" id="PS00108">
    <property type="entry name" value="PROTEIN_KINASE_ST"/>
    <property type="match status" value="1"/>
</dbReference>
<dbReference type="EMBL" id="KN823222">
    <property type="protein sequence ID" value="KIO19427.1"/>
    <property type="molecule type" value="Genomic_DNA"/>
</dbReference>
<reference evidence="3" key="2">
    <citation type="submission" date="2015-01" db="EMBL/GenBank/DDBJ databases">
        <title>Evolutionary Origins and Diversification of the Mycorrhizal Mutualists.</title>
        <authorList>
            <consortium name="DOE Joint Genome Institute"/>
            <consortium name="Mycorrhizal Genomics Consortium"/>
            <person name="Kohler A."/>
            <person name="Kuo A."/>
            <person name="Nagy L.G."/>
            <person name="Floudas D."/>
            <person name="Copeland A."/>
            <person name="Barry K.W."/>
            <person name="Cichocki N."/>
            <person name="Veneault-Fourrey C."/>
            <person name="LaButti K."/>
            <person name="Lindquist E.A."/>
            <person name="Lipzen A."/>
            <person name="Lundell T."/>
            <person name="Morin E."/>
            <person name="Murat C."/>
            <person name="Riley R."/>
            <person name="Ohm R."/>
            <person name="Sun H."/>
            <person name="Tunlid A."/>
            <person name="Henrissat B."/>
            <person name="Grigoriev I.V."/>
            <person name="Hibbett D.S."/>
            <person name="Martin F."/>
        </authorList>
    </citation>
    <scope>NUCLEOTIDE SEQUENCE [LARGE SCALE GENOMIC DNA]</scope>
    <source>
        <strain evidence="3">MUT 4182</strain>
    </source>
</reference>
<dbReference type="SUPFAM" id="SSF48452">
    <property type="entry name" value="TPR-like"/>
    <property type="match status" value="2"/>
</dbReference>
<dbReference type="PROSITE" id="PS50011">
    <property type="entry name" value="PROTEIN_KINASE_DOM"/>
    <property type="match status" value="1"/>
</dbReference>
<dbReference type="SMART" id="SM00028">
    <property type="entry name" value="TPR"/>
    <property type="match status" value="6"/>
</dbReference>
<reference evidence="2 3" key="1">
    <citation type="submission" date="2014-04" db="EMBL/GenBank/DDBJ databases">
        <authorList>
            <consortium name="DOE Joint Genome Institute"/>
            <person name="Kuo A."/>
            <person name="Girlanda M."/>
            <person name="Perotto S."/>
            <person name="Kohler A."/>
            <person name="Nagy L.G."/>
            <person name="Floudas D."/>
            <person name="Copeland A."/>
            <person name="Barry K.W."/>
            <person name="Cichocki N."/>
            <person name="Veneault-Fourrey C."/>
            <person name="LaButti K."/>
            <person name="Lindquist E.A."/>
            <person name="Lipzen A."/>
            <person name="Lundell T."/>
            <person name="Morin E."/>
            <person name="Murat C."/>
            <person name="Sun H."/>
            <person name="Tunlid A."/>
            <person name="Henrissat B."/>
            <person name="Grigoriev I.V."/>
            <person name="Hibbett D.S."/>
            <person name="Martin F."/>
            <person name="Nordberg H.P."/>
            <person name="Cantor M.N."/>
            <person name="Hua S.X."/>
        </authorList>
    </citation>
    <scope>NUCLEOTIDE SEQUENCE [LARGE SCALE GENOMIC DNA]</scope>
    <source>
        <strain evidence="2 3">MUT 4182</strain>
    </source>
</reference>
<evidence type="ECO:0000313" key="3">
    <source>
        <dbReference type="Proteomes" id="UP000054248"/>
    </source>
</evidence>
<dbReference type="HOGENOM" id="CLU_000288_7_37_1"/>
<feature type="domain" description="Protein kinase" evidence="1">
    <location>
        <begin position="23"/>
        <end position="305"/>
    </location>
</feature>
<dbReference type="InterPro" id="IPR051681">
    <property type="entry name" value="Ser/Thr_Kinases-Pseudokinases"/>
</dbReference>
<organism evidence="2 3">
    <name type="scientific">Tulasnella calospora MUT 4182</name>
    <dbReference type="NCBI Taxonomy" id="1051891"/>
    <lineage>
        <taxon>Eukaryota</taxon>
        <taxon>Fungi</taxon>
        <taxon>Dikarya</taxon>
        <taxon>Basidiomycota</taxon>
        <taxon>Agaricomycotina</taxon>
        <taxon>Agaricomycetes</taxon>
        <taxon>Cantharellales</taxon>
        <taxon>Tulasnellaceae</taxon>
        <taxon>Tulasnella</taxon>
    </lineage>
</organism>
<dbReference type="InterPro" id="IPR000719">
    <property type="entry name" value="Prot_kinase_dom"/>
</dbReference>
<sequence length="732" mass="83070">MLGLDEEFEKLKRFHIDGRRVVFIDDDHTPEGGFGIVRRAELHHSAYLPSWLASRRYGPPQLVAVKQIKVSGAFNMPRVKRAFTREMLVWSSLEAHPGIAKFIGFYADFKRSEAWLLSPWEPNGNVTEFIKAHNLEVPEKLSLVYDSIGALAFLHQLDPPVCHGDIKSANFLVTAEYKARLCDFGLAQLHEDSGFGRLETSTGMKGSIRWCSPEILQDEPRAPTSDVYAWAWLVWEIMTGDLPYQGTSANYAIMAKIFGSTLPQVDGESRLSDCLQVWDLMIRCWNVEPEQRPTARICKTTVTYLPRCTPTPANADHQIRRAELLENLGDLEIWKGNHEKSSAYLDEALLLYQEEEDSRGMANVLRKQAVVAYRNDEDNKASEKAMAALELFRNLNDAIGIADASIWLGRSLASLGAMDEALPILEESLKIYRTQENDVGATHCLEKIGLIENHYSQGKKALLTLDEAVTIASRSGDRLGMSRALRSLAYTHRRLGDFAKATTYYSESNRIARSIGWELGLVSTLGPMVQIKMESGDYRETEELIQESILIAQKGSLRRLLAASFWKLGDCFREQSKFNEATAALEESCLLYQELSRHNQAKDVAYTLAEVESSRGDWKRALFWHDYSIGVCRSQEDPWELADHLGLKSRTLVKARRYDEAALHLEAAIVIYKEKESSWDWERRHLCAIPTTVMQWERRLPLLCDMKKLQRRLPHLVTASLKLPIPTGHVEP</sequence>
<dbReference type="InterPro" id="IPR008271">
    <property type="entry name" value="Ser/Thr_kinase_AS"/>
</dbReference>
<gene>
    <name evidence="2" type="ORF">M407DRAFT_30930</name>
</gene>
<dbReference type="SUPFAM" id="SSF56112">
    <property type="entry name" value="Protein kinase-like (PK-like)"/>
    <property type="match status" value="1"/>
</dbReference>
<dbReference type="InterPro" id="IPR011009">
    <property type="entry name" value="Kinase-like_dom_sf"/>
</dbReference>
<evidence type="ECO:0000259" key="1">
    <source>
        <dbReference type="PROSITE" id="PS50011"/>
    </source>
</evidence>
<dbReference type="InterPro" id="IPR011990">
    <property type="entry name" value="TPR-like_helical_dom_sf"/>
</dbReference>
<dbReference type="Proteomes" id="UP000054248">
    <property type="component" value="Unassembled WGS sequence"/>
</dbReference>
<dbReference type="AlphaFoldDB" id="A0A0C3LDA0"/>
<dbReference type="GO" id="GO:0004674">
    <property type="term" value="F:protein serine/threonine kinase activity"/>
    <property type="evidence" value="ECO:0007669"/>
    <property type="project" value="TreeGrafter"/>
</dbReference>
<dbReference type="SMART" id="SM00220">
    <property type="entry name" value="S_TKc"/>
    <property type="match status" value="1"/>
</dbReference>
<dbReference type="InterPro" id="IPR001245">
    <property type="entry name" value="Ser-Thr/Tyr_kinase_cat_dom"/>
</dbReference>
<keyword evidence="3" id="KW-1185">Reference proteome</keyword>
<dbReference type="Pfam" id="PF13424">
    <property type="entry name" value="TPR_12"/>
    <property type="match status" value="1"/>
</dbReference>
<dbReference type="OrthoDB" id="621413at2759"/>
<dbReference type="Gene3D" id="1.10.510.10">
    <property type="entry name" value="Transferase(Phosphotransferase) domain 1"/>
    <property type="match status" value="1"/>
</dbReference>
<dbReference type="STRING" id="1051891.A0A0C3LDA0"/>
<dbReference type="InterPro" id="IPR019734">
    <property type="entry name" value="TPR_rpt"/>
</dbReference>
<accession>A0A0C3LDA0</accession>
<proteinExistence type="predicted"/>
<dbReference type="Gene3D" id="1.25.40.10">
    <property type="entry name" value="Tetratricopeptide repeat domain"/>
    <property type="match status" value="3"/>
</dbReference>
<dbReference type="Pfam" id="PF07714">
    <property type="entry name" value="PK_Tyr_Ser-Thr"/>
    <property type="match status" value="1"/>
</dbReference>
<evidence type="ECO:0000313" key="2">
    <source>
        <dbReference type="EMBL" id="KIO19427.1"/>
    </source>
</evidence>
<name>A0A0C3LDA0_9AGAM</name>
<dbReference type="GO" id="GO:0005524">
    <property type="term" value="F:ATP binding"/>
    <property type="evidence" value="ECO:0007669"/>
    <property type="project" value="InterPro"/>
</dbReference>
<dbReference type="PANTHER" id="PTHR44329">
    <property type="entry name" value="SERINE/THREONINE-PROTEIN KINASE TNNI3K-RELATED"/>
    <property type="match status" value="1"/>
</dbReference>
<protein>
    <recommendedName>
        <fullName evidence="1">Protein kinase domain-containing protein</fullName>
    </recommendedName>
</protein>